<accession>A0AAI8YYD4</accession>
<reference evidence="1" key="1">
    <citation type="submission" date="2023-11" db="EMBL/GenBank/DDBJ databases">
        <authorList>
            <person name="Alioto T."/>
            <person name="Alioto T."/>
            <person name="Gomez Garrido J."/>
        </authorList>
    </citation>
    <scope>NUCLEOTIDE SEQUENCE</scope>
</reference>
<evidence type="ECO:0000313" key="1">
    <source>
        <dbReference type="EMBL" id="CAK4008394.1"/>
    </source>
</evidence>
<comment type="caution">
    <text evidence="1">The sequence shown here is derived from an EMBL/GenBank/DDBJ whole genome shotgun (WGS) entry which is preliminary data.</text>
</comment>
<dbReference type="SUPFAM" id="SSF81383">
    <property type="entry name" value="F-box domain"/>
    <property type="match status" value="1"/>
</dbReference>
<proteinExistence type="predicted"/>
<protein>
    <submittedName>
        <fullName evidence="1">F-box domain</fullName>
    </submittedName>
</protein>
<keyword evidence="2" id="KW-1185">Reference proteome</keyword>
<organism evidence="1 2">
    <name type="scientific">Lecanosticta acicola</name>
    <dbReference type="NCBI Taxonomy" id="111012"/>
    <lineage>
        <taxon>Eukaryota</taxon>
        <taxon>Fungi</taxon>
        <taxon>Dikarya</taxon>
        <taxon>Ascomycota</taxon>
        <taxon>Pezizomycotina</taxon>
        <taxon>Dothideomycetes</taxon>
        <taxon>Dothideomycetidae</taxon>
        <taxon>Mycosphaerellales</taxon>
        <taxon>Mycosphaerellaceae</taxon>
        <taxon>Lecanosticta</taxon>
    </lineage>
</organism>
<gene>
    <name evidence="1" type="ORF">LECACI_7A004363</name>
</gene>
<dbReference type="Proteomes" id="UP001296104">
    <property type="component" value="Unassembled WGS sequence"/>
</dbReference>
<dbReference type="InterPro" id="IPR036047">
    <property type="entry name" value="F-box-like_dom_sf"/>
</dbReference>
<sequence length="232" mass="26258">MAHAPESTLDPSTPPPSAAVRVFKITELLEGILLELPMHRLFIVQQTCKVFHDTIRDSTRLQRHMFLTAEPAPPNPETCARVFNPVLMGTLFSPDVSTKASMISKHGFFLLRNPRSTNFAFTIYSEASQRDLSLWQRKGDKPQLPLYDDITEPWRRMVPVQPAITALTVGLAHRFSGATFSQSPYDYSSLYDLEILREESLGREITLGDVYDLAEGLYKKYCIIKYGKGGKF</sequence>
<evidence type="ECO:0000313" key="2">
    <source>
        <dbReference type="Proteomes" id="UP001296104"/>
    </source>
</evidence>
<dbReference type="AlphaFoldDB" id="A0AAI8YYD4"/>
<name>A0AAI8YYD4_9PEZI</name>
<dbReference type="EMBL" id="CAVMBE010000024">
    <property type="protein sequence ID" value="CAK4008394.1"/>
    <property type="molecule type" value="Genomic_DNA"/>
</dbReference>